<dbReference type="Gene3D" id="3.90.70.10">
    <property type="entry name" value="Cysteine proteinases"/>
    <property type="match status" value="1"/>
</dbReference>
<protein>
    <submittedName>
        <fullName evidence="3">C39 family peptidase</fullName>
    </submittedName>
</protein>
<organism evidence="3 4">
    <name type="scientific">Persicirhabdus sediminis</name>
    <dbReference type="NCBI Taxonomy" id="454144"/>
    <lineage>
        <taxon>Bacteria</taxon>
        <taxon>Pseudomonadati</taxon>
        <taxon>Verrucomicrobiota</taxon>
        <taxon>Verrucomicrobiia</taxon>
        <taxon>Verrucomicrobiales</taxon>
        <taxon>Verrucomicrobiaceae</taxon>
        <taxon>Persicirhabdus</taxon>
    </lineage>
</organism>
<reference evidence="3" key="1">
    <citation type="submission" date="2021-01" db="EMBL/GenBank/DDBJ databases">
        <title>Modified the classification status of verrucomicrobia.</title>
        <authorList>
            <person name="Feng X."/>
        </authorList>
    </citation>
    <scope>NUCLEOTIDE SEQUENCE</scope>
    <source>
        <strain evidence="3">_KCTC 22039</strain>
    </source>
</reference>
<dbReference type="Pfam" id="PF13529">
    <property type="entry name" value="Peptidase_C39_2"/>
    <property type="match status" value="1"/>
</dbReference>
<evidence type="ECO:0000313" key="4">
    <source>
        <dbReference type="Proteomes" id="UP000624703"/>
    </source>
</evidence>
<feature type="chain" id="PRO_5035160233" evidence="1">
    <location>
        <begin position="20"/>
        <end position="415"/>
    </location>
</feature>
<accession>A0A8J7MAV3</accession>
<dbReference type="Proteomes" id="UP000624703">
    <property type="component" value="Unassembled WGS sequence"/>
</dbReference>
<evidence type="ECO:0000259" key="2">
    <source>
        <dbReference type="Pfam" id="PF13529"/>
    </source>
</evidence>
<comment type="caution">
    <text evidence="3">The sequence shown here is derived from an EMBL/GenBank/DDBJ whole genome shotgun (WGS) entry which is preliminary data.</text>
</comment>
<feature type="signal peptide" evidence="1">
    <location>
        <begin position="1"/>
        <end position="19"/>
    </location>
</feature>
<keyword evidence="4" id="KW-1185">Reference proteome</keyword>
<feature type="domain" description="Peptidase C39-like" evidence="2">
    <location>
        <begin position="232"/>
        <end position="386"/>
    </location>
</feature>
<dbReference type="InterPro" id="IPR039564">
    <property type="entry name" value="Peptidase_C39-like"/>
</dbReference>
<dbReference type="AlphaFoldDB" id="A0A8J7MAV3"/>
<evidence type="ECO:0000313" key="3">
    <source>
        <dbReference type="EMBL" id="MBK1789653.1"/>
    </source>
</evidence>
<dbReference type="EMBL" id="JAENIM010000008">
    <property type="protein sequence ID" value="MBK1789653.1"/>
    <property type="molecule type" value="Genomic_DNA"/>
</dbReference>
<dbReference type="RefSeq" id="WP_200309679.1">
    <property type="nucleotide sequence ID" value="NZ_JAENIM010000008.1"/>
</dbReference>
<keyword evidence="1" id="KW-0732">Signal</keyword>
<gene>
    <name evidence="3" type="ORF">JIN82_00645</name>
</gene>
<name>A0A8J7MAV3_9BACT</name>
<sequence>MLKFLLPLLIILQLSHAIAGKKKTSVPLDELINFPSNWEMTSEEFEQEFAKGKSKYYKWLTADKSRAKMNSITHSNGQIVLNLFDKKLKVEEVIVDFADDKLNLVTFSIYNRGDMGEISSDKLNEIYMLTGKSMGEALQCRPNQRKADPRNGLLTEGYSWNSPKGIALLEYNEGALGSQTPEFLRLRVANKSARSGLAASMLNSRGGASIKSSKLKDFLVEDKEGNVFIKGIPMVDQGRKGYCVVASVQRLFEHFGIGADMHQLAQITNADPQMGTNTLKMADALGDIDYRFKTRLKIIGMMGSNGRMVTVDQKRDVYYQGKELDERRVLKAIRDSINIGVPLLWSLELGKYQEEPNLNPQTQGGHMRIIIGYNDDQEKIIFSDSWGAGHEFKTMKMRDAYHATKGLFTLKPTVN</sequence>
<evidence type="ECO:0000256" key="1">
    <source>
        <dbReference type="SAM" id="SignalP"/>
    </source>
</evidence>
<proteinExistence type="predicted"/>